<dbReference type="RefSeq" id="WP_328277014.1">
    <property type="nucleotide sequence ID" value="NZ_JARTLD010000023.1"/>
</dbReference>
<proteinExistence type="predicted"/>
<keyword evidence="3" id="KW-1185">Reference proteome</keyword>
<evidence type="ECO:0000313" key="3">
    <source>
        <dbReference type="Proteomes" id="UP001343257"/>
    </source>
</evidence>
<sequence>MLGIIIMLVVYLLLGVIVIKLGIENSKSHKVIEEILEEIREMKEIIRDKE</sequence>
<evidence type="ECO:0000313" key="2">
    <source>
        <dbReference type="EMBL" id="MED5017368.1"/>
    </source>
</evidence>
<dbReference type="Proteomes" id="UP001343257">
    <property type="component" value="Unassembled WGS sequence"/>
</dbReference>
<dbReference type="EMBL" id="JARTLD010000023">
    <property type="protein sequence ID" value="MED5017368.1"/>
    <property type="molecule type" value="Genomic_DNA"/>
</dbReference>
<keyword evidence="1" id="KW-0812">Transmembrane</keyword>
<organism evidence="2 3">
    <name type="scientific">Paenibacillus chibensis</name>
    <dbReference type="NCBI Taxonomy" id="59846"/>
    <lineage>
        <taxon>Bacteria</taxon>
        <taxon>Bacillati</taxon>
        <taxon>Bacillota</taxon>
        <taxon>Bacilli</taxon>
        <taxon>Bacillales</taxon>
        <taxon>Paenibacillaceae</taxon>
        <taxon>Paenibacillus</taxon>
    </lineage>
</organism>
<keyword evidence="1" id="KW-0472">Membrane</keyword>
<reference evidence="2 3" key="1">
    <citation type="submission" date="2023-03" db="EMBL/GenBank/DDBJ databases">
        <title>Bacillus Genome Sequencing.</title>
        <authorList>
            <person name="Dunlap C."/>
        </authorList>
    </citation>
    <scope>NUCLEOTIDE SEQUENCE [LARGE SCALE GENOMIC DNA]</scope>
    <source>
        <strain evidence="2 3">NRS-52</strain>
    </source>
</reference>
<feature type="transmembrane region" description="Helical" evidence="1">
    <location>
        <begin position="6"/>
        <end position="23"/>
    </location>
</feature>
<accession>A0ABU6PR56</accession>
<evidence type="ECO:0000256" key="1">
    <source>
        <dbReference type="SAM" id="Phobius"/>
    </source>
</evidence>
<gene>
    <name evidence="2" type="ORF">P9847_08605</name>
</gene>
<protein>
    <submittedName>
        <fullName evidence="2">Uncharacterized protein</fullName>
    </submittedName>
</protein>
<name>A0ABU6PR56_9BACL</name>
<comment type="caution">
    <text evidence="2">The sequence shown here is derived from an EMBL/GenBank/DDBJ whole genome shotgun (WGS) entry which is preliminary data.</text>
</comment>
<keyword evidence="1" id="KW-1133">Transmembrane helix</keyword>